<name>A0A369TIP4_9RHOB</name>
<dbReference type="Pfam" id="PF02913">
    <property type="entry name" value="FAD-oxidase_C"/>
    <property type="match status" value="1"/>
</dbReference>
<dbReference type="GO" id="GO:0003824">
    <property type="term" value="F:catalytic activity"/>
    <property type="evidence" value="ECO:0007669"/>
    <property type="project" value="InterPro"/>
</dbReference>
<evidence type="ECO:0000313" key="6">
    <source>
        <dbReference type="EMBL" id="RDD65110.1"/>
    </source>
</evidence>
<comment type="cofactor">
    <cofactor evidence="1">
        <name>FAD</name>
        <dbReference type="ChEBI" id="CHEBI:57692"/>
    </cofactor>
</comment>
<evidence type="ECO:0000256" key="3">
    <source>
        <dbReference type="ARBA" id="ARBA00022630"/>
    </source>
</evidence>
<organism evidence="6 7">
    <name type="scientific">Thalassococcus profundi</name>
    <dbReference type="NCBI Taxonomy" id="2282382"/>
    <lineage>
        <taxon>Bacteria</taxon>
        <taxon>Pseudomonadati</taxon>
        <taxon>Pseudomonadota</taxon>
        <taxon>Alphaproteobacteria</taxon>
        <taxon>Rhodobacterales</taxon>
        <taxon>Roseobacteraceae</taxon>
        <taxon>Thalassococcus</taxon>
    </lineage>
</organism>
<evidence type="ECO:0000256" key="4">
    <source>
        <dbReference type="ARBA" id="ARBA00022827"/>
    </source>
</evidence>
<protein>
    <submittedName>
        <fullName evidence="6">FAD-binding oxidoreductase</fullName>
    </submittedName>
</protein>
<dbReference type="InterPro" id="IPR016169">
    <property type="entry name" value="FAD-bd_PCMH_sub2"/>
</dbReference>
<dbReference type="InterPro" id="IPR004113">
    <property type="entry name" value="FAD-bd_oxidored_4_C"/>
</dbReference>
<dbReference type="Gene3D" id="3.30.70.2190">
    <property type="match status" value="1"/>
</dbReference>
<dbReference type="OrthoDB" id="9811557at2"/>
<dbReference type="InterPro" id="IPR016166">
    <property type="entry name" value="FAD-bd_PCMH"/>
</dbReference>
<proteinExistence type="inferred from homology"/>
<dbReference type="Pfam" id="PF01565">
    <property type="entry name" value="FAD_binding_4"/>
    <property type="match status" value="1"/>
</dbReference>
<dbReference type="InterPro" id="IPR051264">
    <property type="entry name" value="FAD-oxidored/transferase_4"/>
</dbReference>
<dbReference type="Gene3D" id="3.30.465.10">
    <property type="match status" value="1"/>
</dbReference>
<dbReference type="RefSeq" id="WP_114512146.1">
    <property type="nucleotide sequence ID" value="NZ_QPMK01000015.1"/>
</dbReference>
<dbReference type="InterPro" id="IPR016171">
    <property type="entry name" value="Vanillyl_alc_oxidase_C-sub2"/>
</dbReference>
<dbReference type="InterPro" id="IPR006094">
    <property type="entry name" value="Oxid_FAD_bind_N"/>
</dbReference>
<accession>A0A369TIP4</accession>
<dbReference type="SUPFAM" id="SSF56176">
    <property type="entry name" value="FAD-binding/transporter-associated domain-like"/>
    <property type="match status" value="1"/>
</dbReference>
<reference evidence="6 7" key="1">
    <citation type="submission" date="2018-07" db="EMBL/GenBank/DDBJ databases">
        <title>Thalassococcus profundi sp. nov., a marine bacterium isolated from deep seawater of Okinawa Trough.</title>
        <authorList>
            <person name="Yu M."/>
        </authorList>
    </citation>
    <scope>NUCLEOTIDE SEQUENCE [LARGE SCALE GENOMIC DNA]</scope>
    <source>
        <strain evidence="6 7">WRAS1</strain>
    </source>
</reference>
<dbReference type="GO" id="GO:0022904">
    <property type="term" value="P:respiratory electron transport chain"/>
    <property type="evidence" value="ECO:0007669"/>
    <property type="project" value="TreeGrafter"/>
</dbReference>
<feature type="domain" description="FAD-binding PCMH-type" evidence="5">
    <location>
        <begin position="34"/>
        <end position="212"/>
    </location>
</feature>
<dbReference type="EMBL" id="QPMK01000015">
    <property type="protein sequence ID" value="RDD65110.1"/>
    <property type="molecule type" value="Genomic_DNA"/>
</dbReference>
<comment type="similarity">
    <text evidence="2">Belongs to the FAD-binding oxidoreductase/transferase type 4 family.</text>
</comment>
<gene>
    <name evidence="6" type="ORF">DU478_16925</name>
</gene>
<dbReference type="Gene3D" id="1.10.45.10">
    <property type="entry name" value="Vanillyl-alcohol Oxidase, Chain A, domain 4"/>
    <property type="match status" value="1"/>
</dbReference>
<dbReference type="SUPFAM" id="SSF55103">
    <property type="entry name" value="FAD-linked oxidases, C-terminal domain"/>
    <property type="match status" value="1"/>
</dbReference>
<dbReference type="Gene3D" id="3.30.70.2740">
    <property type="match status" value="1"/>
</dbReference>
<dbReference type="InterPro" id="IPR016167">
    <property type="entry name" value="FAD-bd_PCMH_sub1"/>
</dbReference>
<dbReference type="InterPro" id="IPR036318">
    <property type="entry name" value="FAD-bd_PCMH-like_sf"/>
</dbReference>
<dbReference type="PANTHER" id="PTHR43716">
    <property type="entry name" value="D-2-HYDROXYGLUTARATE DEHYDROGENASE, MITOCHONDRIAL"/>
    <property type="match status" value="1"/>
</dbReference>
<dbReference type="Gene3D" id="3.30.43.10">
    <property type="entry name" value="Uridine Diphospho-n-acetylenolpyruvylglucosamine Reductase, domain 2"/>
    <property type="match status" value="1"/>
</dbReference>
<dbReference type="InterPro" id="IPR016164">
    <property type="entry name" value="FAD-linked_Oxase-like_C"/>
</dbReference>
<evidence type="ECO:0000313" key="7">
    <source>
        <dbReference type="Proteomes" id="UP000253977"/>
    </source>
</evidence>
<dbReference type="AlphaFoldDB" id="A0A369TIP4"/>
<evidence type="ECO:0000256" key="2">
    <source>
        <dbReference type="ARBA" id="ARBA00008000"/>
    </source>
</evidence>
<dbReference type="Proteomes" id="UP000253977">
    <property type="component" value="Unassembled WGS sequence"/>
</dbReference>
<dbReference type="PANTHER" id="PTHR43716:SF2">
    <property type="entry name" value="BLL6224 PROTEIN"/>
    <property type="match status" value="1"/>
</dbReference>
<keyword evidence="3" id="KW-0285">Flavoprotein</keyword>
<keyword evidence="4" id="KW-0274">FAD</keyword>
<dbReference type="PROSITE" id="PS51387">
    <property type="entry name" value="FAD_PCMH"/>
    <property type="match status" value="1"/>
</dbReference>
<dbReference type="FunFam" id="1.10.45.10:FF:000001">
    <property type="entry name" value="D-lactate dehydrogenase mitochondrial"/>
    <property type="match status" value="1"/>
</dbReference>
<sequence length="470" mass="49414">MTKLIAALRDGLGEGGVLTGDDAAPWSRDWTGQYRWTPLCVVRPRSTAEVSEVLRLCHAAGQPVVPVSGNTGLSGGTSGAGAVMLSMGRMNRIREVRAEARLAVVEAGVILSSLHDAAEAQGLMFPLTFGARGSAMVGGFLGTNAGGSNVLRYGNTRDLVLGVEVVLADGRVMNLMSELHKDNSGLNLRHLVIGAEGTLGVITAAVLKLVPKPAAYATAMVAVPSLDAALGLLNDLQRATGGAVEAFEYMPRTYLDAYRARFPDTRPPFDTDYETTVLVEVGATAPRDAAPDAEGRVPVAVHLEQVLAERLEAGAVLDAIVAQNDGQRAEMWARREAAGEVCLTRQPMVNNDVAVPLDKVSVFLDRAGARLARLDPGAVPVVVAHLGDGNVHYAVWPTCDDAALADAIMEAVEDEVLALGGSFSAEHGIGLTKRPSMARRKDRVALEAMRAVKAALDPKGILNPGKVFPG</sequence>
<evidence type="ECO:0000256" key="1">
    <source>
        <dbReference type="ARBA" id="ARBA00001974"/>
    </source>
</evidence>
<dbReference type="GO" id="GO:0071949">
    <property type="term" value="F:FAD binding"/>
    <property type="evidence" value="ECO:0007669"/>
    <property type="project" value="InterPro"/>
</dbReference>
<keyword evidence="7" id="KW-1185">Reference proteome</keyword>
<evidence type="ECO:0000259" key="5">
    <source>
        <dbReference type="PROSITE" id="PS51387"/>
    </source>
</evidence>
<comment type="caution">
    <text evidence="6">The sequence shown here is derived from an EMBL/GenBank/DDBJ whole genome shotgun (WGS) entry which is preliminary data.</text>
</comment>